<dbReference type="Proteomes" id="UP000710432">
    <property type="component" value="Unassembled WGS sequence"/>
</dbReference>
<dbReference type="InterPro" id="IPR050637">
    <property type="entry name" value="NLRP_innate_immun_reg"/>
</dbReference>
<evidence type="ECO:0000256" key="5">
    <source>
        <dbReference type="ARBA" id="ARBA00022840"/>
    </source>
</evidence>
<comment type="similarity">
    <text evidence="1">Belongs to the NLRP family.</text>
</comment>
<dbReference type="GO" id="GO:0005737">
    <property type="term" value="C:cytoplasm"/>
    <property type="evidence" value="ECO:0007669"/>
    <property type="project" value="TreeGrafter"/>
</dbReference>
<dbReference type="SMART" id="SM01289">
    <property type="entry name" value="PYRIN"/>
    <property type="match status" value="1"/>
</dbReference>
<dbReference type="SUPFAM" id="SSF52540">
    <property type="entry name" value="P-loop containing nucleoside triphosphate hydrolases"/>
    <property type="match status" value="2"/>
</dbReference>
<dbReference type="InterPro" id="IPR011029">
    <property type="entry name" value="DEATH-like_dom_sf"/>
</dbReference>
<keyword evidence="4" id="KW-0547">Nucleotide-binding</keyword>
<dbReference type="SUPFAM" id="SSF47986">
    <property type="entry name" value="DEATH domain"/>
    <property type="match status" value="1"/>
</dbReference>
<keyword evidence="5" id="KW-0067">ATP-binding</keyword>
<feature type="domain" description="NACHT" evidence="7">
    <location>
        <begin position="1035"/>
        <end position="1165"/>
    </location>
</feature>
<dbReference type="InterPro" id="IPR027417">
    <property type="entry name" value="P-loop_NTPase"/>
</dbReference>
<dbReference type="InterPro" id="IPR041075">
    <property type="entry name" value="NOD1/2_WH"/>
</dbReference>
<dbReference type="InterPro" id="IPR003593">
    <property type="entry name" value="AAA+_ATPase"/>
</dbReference>
<keyword evidence="6" id="KW-1133">Transmembrane helix</keyword>
<dbReference type="PROSITE" id="PS50837">
    <property type="entry name" value="NACHT"/>
    <property type="match status" value="2"/>
</dbReference>
<proteinExistence type="inferred from homology"/>
<evidence type="ECO:0000256" key="6">
    <source>
        <dbReference type="SAM" id="Phobius"/>
    </source>
</evidence>
<feature type="domain" description="NACHT" evidence="7">
    <location>
        <begin position="120"/>
        <end position="319"/>
    </location>
</feature>
<dbReference type="Pfam" id="PF13516">
    <property type="entry name" value="LRR_6"/>
    <property type="match status" value="2"/>
</dbReference>
<dbReference type="SMART" id="SM00382">
    <property type="entry name" value="AAA"/>
    <property type="match status" value="2"/>
</dbReference>
<dbReference type="SMART" id="SM00368">
    <property type="entry name" value="LRR_RI"/>
    <property type="match status" value="5"/>
</dbReference>
<dbReference type="GO" id="GO:0005524">
    <property type="term" value="F:ATP binding"/>
    <property type="evidence" value="ECO:0007669"/>
    <property type="project" value="UniProtKB-KW"/>
</dbReference>
<dbReference type="EMBL" id="JAATJU010023038">
    <property type="protein sequence ID" value="KAH0508952.1"/>
    <property type="molecule type" value="Genomic_DNA"/>
</dbReference>
<dbReference type="Pfam" id="PF02758">
    <property type="entry name" value="PYRIN"/>
    <property type="match status" value="1"/>
</dbReference>
<keyword evidence="3" id="KW-0677">Repeat</keyword>
<evidence type="ECO:0000256" key="1">
    <source>
        <dbReference type="ARBA" id="ARBA00008665"/>
    </source>
</evidence>
<dbReference type="Gene3D" id="3.80.10.10">
    <property type="entry name" value="Ribonuclease Inhibitor"/>
    <property type="match status" value="2"/>
</dbReference>
<dbReference type="Pfam" id="PF05729">
    <property type="entry name" value="NACHT"/>
    <property type="match status" value="2"/>
</dbReference>
<reference evidence="8" key="1">
    <citation type="submission" date="2020-03" db="EMBL/GenBank/DDBJ databases">
        <title>Studies in the Genomics of Life Span.</title>
        <authorList>
            <person name="Glass D."/>
        </authorList>
    </citation>
    <scope>NUCLEOTIDE SEQUENCE</scope>
    <source>
        <strain evidence="8">LTLLF</strain>
        <tissue evidence="8">Muscle</tissue>
    </source>
</reference>
<organism evidence="8 9">
    <name type="scientific">Microtus ochrogaster</name>
    <name type="common">Prairie vole</name>
    <dbReference type="NCBI Taxonomy" id="79684"/>
    <lineage>
        <taxon>Eukaryota</taxon>
        <taxon>Metazoa</taxon>
        <taxon>Chordata</taxon>
        <taxon>Craniata</taxon>
        <taxon>Vertebrata</taxon>
        <taxon>Euteleostomi</taxon>
        <taxon>Mammalia</taxon>
        <taxon>Eutheria</taxon>
        <taxon>Euarchontoglires</taxon>
        <taxon>Glires</taxon>
        <taxon>Rodentia</taxon>
        <taxon>Myomorpha</taxon>
        <taxon>Muroidea</taxon>
        <taxon>Cricetidae</taxon>
        <taxon>Arvicolinae</taxon>
        <taxon>Microtus</taxon>
    </lineage>
</organism>
<evidence type="ECO:0000256" key="3">
    <source>
        <dbReference type="ARBA" id="ARBA00022737"/>
    </source>
</evidence>
<evidence type="ECO:0000259" key="7">
    <source>
        <dbReference type="PROSITE" id="PS50837"/>
    </source>
</evidence>
<evidence type="ECO:0000256" key="2">
    <source>
        <dbReference type="ARBA" id="ARBA00022614"/>
    </source>
</evidence>
<dbReference type="SUPFAM" id="SSF52047">
    <property type="entry name" value="RNI-like"/>
    <property type="match status" value="1"/>
</dbReference>
<comment type="caution">
    <text evidence="8">The sequence shown here is derived from an EMBL/GenBank/DDBJ whole genome shotgun (WGS) entry which is preliminary data.</text>
</comment>
<sequence>MEKKLLPDSLGITWKQLNGAKWAEMVHLLVEYLPGALAWNVAREILEKMNQRRISSLLQEELKDKIREYKLRVMGKNLLVCDTTIWPGNQADFLYINVRNHDAILPCLFLPRSPQGRQPKTVVIHGIPGIGKTTLARKTMLMWAQNKFYAHKFKFAFYFHCRELNWVRERSFSELIEGQGLMSQALVSKILSRPDQLLLLLDGFEELTSSLITRPANLVEDWNQKLPGVVLLSSLLSKRMLPEATLLIMVRPTSWRGVKVLVKRPSHVTLTGFRRTETLDYLRSYFKDRMKRNQVVDFAMKNTILLSMCRVPVVCWMVCHCLRKLMQKMVNLTEACPNATSVCVLYLATLFPTIWKKLSGSNYQKQLEGVCRLAAHGVWDLKSVFDKTDFQHVKVDEATIDAFLQVNILRKLKDKGDRYVFALFIFQEIFGALFYVLFFPQRIIYYHPLSQVGIQDLIAMSRSRENCETQMGLFLFGLLNEACAGIVMRSFKCRIGLGNKRKAISVITHLNDYGCYDCSQLFPCLTEIGEESFVCSALESYQKVFLKLRSLKDLQLSAFCLRRCRGLEKVELTLSRAFYQDLWPDSADPTQSTQLRENKIVFSWWEDICSVFETETNKDLEVLMVTDSILEALFIQIITTTLQRPQCKVQRLQLKNCEATFIDWILLTSNLQRNSHLKAVLLTASSPNIFGVKYLLLSYLRELMLENCNLTEDSCQEIALSLSHSKLLTHLSLAENDLKDEGSRHIWNAMEHLMSCCKYMMSPLKNNKSLQSLDLSFNRLMDDGVILLCKALEDTNCNLLVLELEQCWFTSASCRTLASMLCRNRKLRYLDLSKNIIRINGMLTLALEFFRQRRADEVVLSKKSNKSLNMYTRLKGPEVNVNVGVDHATITDHLASIFENHLGPVFWGIIICIVEDMKLFMLSKKAKNEMKINKAQCVTQKVAVDQFRMTKDQMMNGHQSSFKLRNKIQRQTKVNKVKKMSVANDKGIQRGDGLHSYKAHVIAKFDKHVEVHYDSPEMQVLLKAFKSYQKAFWPHTVILHGKPGVGKSSLARSIILGWAQGKLYQDMSYAFFFSVREIKWTEKSSLAELISEEWPYLQASVAKIMSKPERLLFVLDGFDDLDLALLQDDMRPSGDWEDEQPIYILMYSLLMKVLLPQSCLIITTRDTDLEKLKSLAVSPLYILVGGLSATRRTQLLLENISDDQRRKHVVRTVIENDQIFDQCQVPSICSLVCEALKLQEKLGERCAPVCWTLTSLYATLVFHQLTPREPFQSCLSHREQVALMGLCGMAAEGVWNMRSVFYDDDLQNYGLEEAAISALFHMNVLLRVDDSTEQYYIFFHLSLQDFCAALYYLLKGLKKWNQYCLFVENPKRNIMTLKRTNFNTHLLEMKRFLFGLMNKDTMRTLEALLGCPVSPAVKQRLQHWVFEVGQQVSATGPEDVLDAFYYLFESQDKEFVCWALNSFQEVWLQVNQKMDLMVSSYCLQHCQNLKTLRVDVRDIFLVDKNAELCPVALPQ</sequence>
<feature type="transmembrane region" description="Helical" evidence="6">
    <location>
        <begin position="419"/>
        <end position="438"/>
    </location>
</feature>
<dbReference type="InterPro" id="IPR032675">
    <property type="entry name" value="LRR_dom_sf"/>
</dbReference>
<name>A0A8J6GEP4_MICOH</name>
<evidence type="ECO:0000256" key="4">
    <source>
        <dbReference type="ARBA" id="ARBA00022741"/>
    </source>
</evidence>
<dbReference type="Pfam" id="PF17779">
    <property type="entry name" value="WHD_NOD2"/>
    <property type="match status" value="2"/>
</dbReference>
<gene>
    <name evidence="8" type="ORF">LTLLF_161235</name>
</gene>
<dbReference type="Gene3D" id="3.40.50.300">
    <property type="entry name" value="P-loop containing nucleotide triphosphate hydrolases"/>
    <property type="match status" value="2"/>
</dbReference>
<keyword evidence="6" id="KW-0812">Transmembrane</keyword>
<protein>
    <submittedName>
        <fullName evidence="8">NACHT, LRR and PYD domains-containing protein 8</fullName>
    </submittedName>
</protein>
<dbReference type="InterPro" id="IPR007111">
    <property type="entry name" value="NACHT_NTPase"/>
</dbReference>
<accession>A0A8J6GEP4</accession>
<keyword evidence="2" id="KW-0433">Leucine-rich repeat</keyword>
<dbReference type="InterPro" id="IPR041267">
    <property type="entry name" value="NLRP_HD2"/>
</dbReference>
<dbReference type="PANTHER" id="PTHR45690">
    <property type="entry name" value="NACHT, LRR AND PYD DOMAINS-CONTAINING PROTEIN 12"/>
    <property type="match status" value="1"/>
</dbReference>
<dbReference type="PANTHER" id="PTHR45690:SF8">
    <property type="entry name" value="NACHT, LRR AND PYD DOMAINS-CONTAINING PROTEIN 8"/>
    <property type="match status" value="1"/>
</dbReference>
<keyword evidence="6" id="KW-0472">Membrane</keyword>
<dbReference type="InterPro" id="IPR004020">
    <property type="entry name" value="DAPIN"/>
</dbReference>
<dbReference type="GO" id="GO:0050727">
    <property type="term" value="P:regulation of inflammatory response"/>
    <property type="evidence" value="ECO:0007669"/>
    <property type="project" value="TreeGrafter"/>
</dbReference>
<dbReference type="Pfam" id="PF17776">
    <property type="entry name" value="NLRC4_HD2"/>
    <property type="match status" value="2"/>
</dbReference>
<evidence type="ECO:0000313" key="8">
    <source>
        <dbReference type="EMBL" id="KAH0508952.1"/>
    </source>
</evidence>
<evidence type="ECO:0000313" key="9">
    <source>
        <dbReference type="Proteomes" id="UP000710432"/>
    </source>
</evidence>
<dbReference type="InterPro" id="IPR001611">
    <property type="entry name" value="Leu-rich_rpt"/>
</dbReference>